<sequence>MDLKRRRTSIIWNFFTVKNELYATCNFCKQNLSYKSFITNLKQHIKNKHPSIKLEKSVVSASRDYNTDDSDELDKPTTSASSGSVSSVAPKYCDEYQSLSDKNYDQLDQQQPDLPDTSNATENPPASTNFLEAKKENTYQTTLSIVKKK</sequence>
<dbReference type="GO" id="GO:0008270">
    <property type="term" value="F:zinc ion binding"/>
    <property type="evidence" value="ECO:0007669"/>
    <property type="project" value="UniProtKB-KW"/>
</dbReference>
<keyword evidence="2 4" id="KW-0863">Zinc-finger</keyword>
<dbReference type="SMART" id="SM00614">
    <property type="entry name" value="ZnF_BED"/>
    <property type="match status" value="1"/>
</dbReference>
<organism evidence="7 8">
    <name type="scientific">Trachymyrmex cornetzi</name>
    <dbReference type="NCBI Taxonomy" id="471704"/>
    <lineage>
        <taxon>Eukaryota</taxon>
        <taxon>Metazoa</taxon>
        <taxon>Ecdysozoa</taxon>
        <taxon>Arthropoda</taxon>
        <taxon>Hexapoda</taxon>
        <taxon>Insecta</taxon>
        <taxon>Pterygota</taxon>
        <taxon>Neoptera</taxon>
        <taxon>Endopterygota</taxon>
        <taxon>Hymenoptera</taxon>
        <taxon>Apocrita</taxon>
        <taxon>Aculeata</taxon>
        <taxon>Formicoidea</taxon>
        <taxon>Formicidae</taxon>
        <taxon>Myrmicinae</taxon>
        <taxon>Trachymyrmex</taxon>
    </lineage>
</organism>
<evidence type="ECO:0000256" key="4">
    <source>
        <dbReference type="PROSITE-ProRule" id="PRU00027"/>
    </source>
</evidence>
<protein>
    <recommendedName>
        <fullName evidence="6">BED-type domain-containing protein</fullName>
    </recommendedName>
</protein>
<dbReference type="InterPro" id="IPR036236">
    <property type="entry name" value="Znf_C2H2_sf"/>
</dbReference>
<feature type="domain" description="BED-type" evidence="6">
    <location>
        <begin position="6"/>
        <end position="56"/>
    </location>
</feature>
<name>A0A151JMH4_9HYME</name>
<evidence type="ECO:0000313" key="8">
    <source>
        <dbReference type="Proteomes" id="UP000078492"/>
    </source>
</evidence>
<feature type="compositionally biased region" description="Low complexity" evidence="5">
    <location>
        <begin position="106"/>
        <end position="116"/>
    </location>
</feature>
<dbReference type="PROSITE" id="PS50808">
    <property type="entry name" value="ZF_BED"/>
    <property type="match status" value="1"/>
</dbReference>
<evidence type="ECO:0000256" key="1">
    <source>
        <dbReference type="ARBA" id="ARBA00022723"/>
    </source>
</evidence>
<proteinExistence type="predicted"/>
<feature type="region of interest" description="Disordered" evidence="5">
    <location>
        <begin position="48"/>
        <end position="89"/>
    </location>
</feature>
<evidence type="ECO:0000313" key="7">
    <source>
        <dbReference type="EMBL" id="KYN27521.1"/>
    </source>
</evidence>
<gene>
    <name evidence="7" type="ORF">ALC57_03090</name>
</gene>
<evidence type="ECO:0000256" key="3">
    <source>
        <dbReference type="ARBA" id="ARBA00022833"/>
    </source>
</evidence>
<accession>A0A151JMH4</accession>
<keyword evidence="8" id="KW-1185">Reference proteome</keyword>
<dbReference type="EMBL" id="KQ978918">
    <property type="protein sequence ID" value="KYN27521.1"/>
    <property type="molecule type" value="Genomic_DNA"/>
</dbReference>
<evidence type="ECO:0000259" key="6">
    <source>
        <dbReference type="PROSITE" id="PS50808"/>
    </source>
</evidence>
<keyword evidence="1" id="KW-0479">Metal-binding</keyword>
<evidence type="ECO:0000256" key="5">
    <source>
        <dbReference type="SAM" id="MobiDB-lite"/>
    </source>
</evidence>
<keyword evidence="3" id="KW-0862">Zinc</keyword>
<dbReference type="AlphaFoldDB" id="A0A151JMH4"/>
<dbReference type="Pfam" id="PF02892">
    <property type="entry name" value="zf-BED"/>
    <property type="match status" value="1"/>
</dbReference>
<feature type="region of interest" description="Disordered" evidence="5">
    <location>
        <begin position="102"/>
        <end position="135"/>
    </location>
</feature>
<feature type="compositionally biased region" description="Low complexity" evidence="5">
    <location>
        <begin position="76"/>
        <end position="89"/>
    </location>
</feature>
<dbReference type="GO" id="GO:0003677">
    <property type="term" value="F:DNA binding"/>
    <property type="evidence" value="ECO:0007669"/>
    <property type="project" value="InterPro"/>
</dbReference>
<evidence type="ECO:0000256" key="2">
    <source>
        <dbReference type="ARBA" id="ARBA00022771"/>
    </source>
</evidence>
<dbReference type="SUPFAM" id="SSF57667">
    <property type="entry name" value="beta-beta-alpha zinc fingers"/>
    <property type="match status" value="1"/>
</dbReference>
<feature type="compositionally biased region" description="Polar residues" evidence="5">
    <location>
        <begin position="117"/>
        <end position="130"/>
    </location>
</feature>
<dbReference type="InterPro" id="IPR003656">
    <property type="entry name" value="Znf_BED"/>
</dbReference>
<reference evidence="7 8" key="1">
    <citation type="submission" date="2015-09" db="EMBL/GenBank/DDBJ databases">
        <title>Trachymyrmex cornetzi WGS genome.</title>
        <authorList>
            <person name="Nygaard S."/>
            <person name="Hu H."/>
            <person name="Boomsma J."/>
            <person name="Zhang G."/>
        </authorList>
    </citation>
    <scope>NUCLEOTIDE SEQUENCE [LARGE SCALE GENOMIC DNA]</scope>
    <source>
        <strain evidence="7">Tcor2-1</strain>
        <tissue evidence="7">Whole body</tissue>
    </source>
</reference>
<dbReference type="Proteomes" id="UP000078492">
    <property type="component" value="Unassembled WGS sequence"/>
</dbReference>